<dbReference type="Proteomes" id="UP000294599">
    <property type="component" value="Unassembled WGS sequence"/>
</dbReference>
<dbReference type="RefSeq" id="WP_123521585.1">
    <property type="nucleotide sequence ID" value="NZ_JBHLWF010000028.1"/>
</dbReference>
<dbReference type="AlphaFoldDB" id="A0A4R3LJH7"/>
<dbReference type="SUPFAM" id="SSF142921">
    <property type="entry name" value="WGR domain-like"/>
    <property type="match status" value="1"/>
</dbReference>
<proteinExistence type="predicted"/>
<evidence type="ECO:0008006" key="3">
    <source>
        <dbReference type="Google" id="ProtNLM"/>
    </source>
</evidence>
<evidence type="ECO:0000313" key="1">
    <source>
        <dbReference type="EMBL" id="TCS99638.1"/>
    </source>
</evidence>
<dbReference type="OrthoDB" id="5801306at2"/>
<name>A0A4R3LJH7_9GAMM</name>
<sequence>MRVFLQQPPAAGVPPRFCQLTLQGDLLGGYVLLRETGEIGGRSQLRRSVHLDRESAVAAFQDARDREIKRGLRITFAEGAQPPQAA</sequence>
<comment type="caution">
    <text evidence="1">The sequence shown here is derived from an EMBL/GenBank/DDBJ whole genome shotgun (WGS) entry which is preliminary data.</text>
</comment>
<gene>
    <name evidence="1" type="ORF">EDC25_10571</name>
</gene>
<dbReference type="EMBL" id="SMAF01000005">
    <property type="protein sequence ID" value="TCS99638.1"/>
    <property type="molecule type" value="Genomic_DNA"/>
</dbReference>
<dbReference type="InterPro" id="IPR049809">
    <property type="entry name" value="YehF/YfeS-like_WGR"/>
</dbReference>
<evidence type="ECO:0000313" key="2">
    <source>
        <dbReference type="Proteomes" id="UP000294599"/>
    </source>
</evidence>
<organism evidence="1 2">
    <name type="scientific">Pseudofulvimonas gallinarii</name>
    <dbReference type="NCBI Taxonomy" id="634155"/>
    <lineage>
        <taxon>Bacteria</taxon>
        <taxon>Pseudomonadati</taxon>
        <taxon>Pseudomonadota</taxon>
        <taxon>Gammaproteobacteria</taxon>
        <taxon>Lysobacterales</taxon>
        <taxon>Rhodanobacteraceae</taxon>
        <taxon>Pseudofulvimonas</taxon>
    </lineage>
</organism>
<reference evidence="1 2" key="1">
    <citation type="submission" date="2019-03" db="EMBL/GenBank/DDBJ databases">
        <title>Genomic Encyclopedia of Type Strains, Phase IV (KMG-IV): sequencing the most valuable type-strain genomes for metagenomic binning, comparative biology and taxonomic classification.</title>
        <authorList>
            <person name="Goeker M."/>
        </authorList>
    </citation>
    <scope>NUCLEOTIDE SEQUENCE [LARGE SCALE GENOMIC DNA]</scope>
    <source>
        <strain evidence="1 2">DSM 21944</strain>
    </source>
</reference>
<dbReference type="InterPro" id="IPR036930">
    <property type="entry name" value="WGR_dom_sf"/>
</dbReference>
<keyword evidence="2" id="KW-1185">Reference proteome</keyword>
<accession>A0A4R3LJH7</accession>
<protein>
    <recommendedName>
        <fullName evidence="3">WGR domain-containing protein</fullName>
    </recommendedName>
</protein>
<dbReference type="CDD" id="cd07996">
    <property type="entry name" value="WGR_MMR_like"/>
    <property type="match status" value="1"/>
</dbReference>